<organism evidence="5">
    <name type="scientific">freshwater metagenome</name>
    <dbReference type="NCBI Taxonomy" id="449393"/>
    <lineage>
        <taxon>unclassified sequences</taxon>
        <taxon>metagenomes</taxon>
        <taxon>ecological metagenomes</taxon>
    </lineage>
</organism>
<dbReference type="GO" id="GO:0030001">
    <property type="term" value="P:metal ion transport"/>
    <property type="evidence" value="ECO:0007669"/>
    <property type="project" value="InterPro"/>
</dbReference>
<dbReference type="SUPFAM" id="SSF53807">
    <property type="entry name" value="Helical backbone' metal receptor"/>
    <property type="match status" value="1"/>
</dbReference>
<reference evidence="5" key="1">
    <citation type="submission" date="2020-05" db="EMBL/GenBank/DDBJ databases">
        <authorList>
            <person name="Chiriac C."/>
            <person name="Salcher M."/>
            <person name="Ghai R."/>
            <person name="Kavagutti S V."/>
        </authorList>
    </citation>
    <scope>NUCLEOTIDE SEQUENCE</scope>
</reference>
<sequence length="321" mass="33351">MTPRPPLRRRSAISAIAGAVALLLLVATGCSPAKESSSTEAPVGGLCPVPPIDVVVSVDQWGDLVEQLAGSCAKVTSIVSGGSVDPHDFEPTPADAAAMTKADLIVINGFGYDEWAQRAIDALSSRPVVFDIGGRYDMPAGGDPHLWYAPGVVRLALDDITNALESVSPGAAEFFAARSVSVGDSMREYFDTIGGLREKFQNAQGGAVTYAATEPVFDAMATTVGMVDVTPEGFARATSNEGEPSPGDIAQFMDALADGSVSVLIVNVQSSSSMTDRLREQAESHGVPIVEVTETMAPGASSFQAWQVGQLQAIESALGFS</sequence>
<keyword evidence="2" id="KW-0813">Transport</keyword>
<dbReference type="PRINTS" id="PR00690">
    <property type="entry name" value="ADHESNFAMILY"/>
</dbReference>
<dbReference type="InterPro" id="IPR006127">
    <property type="entry name" value="ZnuA-like"/>
</dbReference>
<dbReference type="Gene3D" id="3.40.50.1980">
    <property type="entry name" value="Nitrogenase molybdenum iron protein domain"/>
    <property type="match status" value="2"/>
</dbReference>
<dbReference type="Pfam" id="PF01297">
    <property type="entry name" value="ZnuA"/>
    <property type="match status" value="1"/>
</dbReference>
<keyword evidence="4" id="KW-0732">Signal</keyword>
<dbReference type="InterPro" id="IPR006128">
    <property type="entry name" value="Lipoprotein_PsaA-like"/>
</dbReference>
<evidence type="ECO:0000256" key="1">
    <source>
        <dbReference type="ARBA" id="ARBA00004196"/>
    </source>
</evidence>
<evidence type="ECO:0000256" key="2">
    <source>
        <dbReference type="ARBA" id="ARBA00022448"/>
    </source>
</evidence>
<dbReference type="InterPro" id="IPR050492">
    <property type="entry name" value="Bact_metal-bind_prot9"/>
</dbReference>
<evidence type="ECO:0000313" key="5">
    <source>
        <dbReference type="EMBL" id="CAB4323933.1"/>
    </source>
</evidence>
<keyword evidence="3" id="KW-0479">Metal-binding</keyword>
<dbReference type="GO" id="GO:0007155">
    <property type="term" value="P:cell adhesion"/>
    <property type="evidence" value="ECO:0007669"/>
    <property type="project" value="InterPro"/>
</dbReference>
<dbReference type="GO" id="GO:0046872">
    <property type="term" value="F:metal ion binding"/>
    <property type="evidence" value="ECO:0007669"/>
    <property type="project" value="UniProtKB-KW"/>
</dbReference>
<protein>
    <submittedName>
        <fullName evidence="5">Unannotated protein</fullName>
    </submittedName>
</protein>
<dbReference type="GO" id="GO:0030313">
    <property type="term" value="C:cell envelope"/>
    <property type="evidence" value="ECO:0007669"/>
    <property type="project" value="UniProtKB-SubCell"/>
</dbReference>
<name>A0A6J5YDF6_9ZZZZ</name>
<gene>
    <name evidence="5" type="ORF">UFOPK1392_01695</name>
</gene>
<dbReference type="PANTHER" id="PTHR42953">
    <property type="entry name" value="HIGH-AFFINITY ZINC UPTAKE SYSTEM PROTEIN ZNUA-RELATED"/>
    <property type="match status" value="1"/>
</dbReference>
<evidence type="ECO:0000256" key="3">
    <source>
        <dbReference type="ARBA" id="ARBA00022723"/>
    </source>
</evidence>
<dbReference type="AlphaFoldDB" id="A0A6J5YDF6"/>
<proteinExistence type="predicted"/>
<comment type="subcellular location">
    <subcellularLocation>
        <location evidence="1">Cell envelope</location>
    </subcellularLocation>
</comment>
<dbReference type="PROSITE" id="PS51257">
    <property type="entry name" value="PROKAR_LIPOPROTEIN"/>
    <property type="match status" value="1"/>
</dbReference>
<evidence type="ECO:0000256" key="4">
    <source>
        <dbReference type="ARBA" id="ARBA00022729"/>
    </source>
</evidence>
<dbReference type="EMBL" id="CAEMXZ010000086">
    <property type="protein sequence ID" value="CAB4323933.1"/>
    <property type="molecule type" value="Genomic_DNA"/>
</dbReference>
<accession>A0A6J5YDF6</accession>
<dbReference type="PANTHER" id="PTHR42953:SF1">
    <property type="entry name" value="METAL-BINDING PROTEIN HI_0362-RELATED"/>
    <property type="match status" value="1"/>
</dbReference>